<dbReference type="PROSITE" id="PS50088">
    <property type="entry name" value="ANK_REPEAT"/>
    <property type="match status" value="3"/>
</dbReference>
<evidence type="ECO:0000256" key="4">
    <source>
        <dbReference type="SAM" id="SignalP"/>
    </source>
</evidence>
<dbReference type="PROSITE" id="PS50297">
    <property type="entry name" value="ANK_REP_REGION"/>
    <property type="match status" value="2"/>
</dbReference>
<keyword evidence="6" id="KW-1185">Reference proteome</keyword>
<evidence type="ECO:0000256" key="2">
    <source>
        <dbReference type="ARBA" id="ARBA00023043"/>
    </source>
</evidence>
<organism evidence="5 6">
    <name type="scientific">Roseateles aquae</name>
    <dbReference type="NCBI Taxonomy" id="3077235"/>
    <lineage>
        <taxon>Bacteria</taxon>
        <taxon>Pseudomonadati</taxon>
        <taxon>Pseudomonadota</taxon>
        <taxon>Betaproteobacteria</taxon>
        <taxon>Burkholderiales</taxon>
        <taxon>Sphaerotilaceae</taxon>
        <taxon>Roseateles</taxon>
    </lineage>
</organism>
<dbReference type="InterPro" id="IPR002110">
    <property type="entry name" value="Ankyrin_rpt"/>
</dbReference>
<name>A0ABU3P7V6_9BURK</name>
<comment type="caution">
    <text evidence="5">The sequence shown here is derived from an EMBL/GenBank/DDBJ whole genome shotgun (WGS) entry which is preliminary data.</text>
</comment>
<dbReference type="PANTHER" id="PTHR24171:SF9">
    <property type="entry name" value="ANKYRIN REPEAT DOMAIN-CONTAINING PROTEIN 39"/>
    <property type="match status" value="1"/>
</dbReference>
<feature type="signal peptide" evidence="4">
    <location>
        <begin position="1"/>
        <end position="21"/>
    </location>
</feature>
<feature type="repeat" description="ANK" evidence="3">
    <location>
        <begin position="184"/>
        <end position="216"/>
    </location>
</feature>
<evidence type="ECO:0000256" key="3">
    <source>
        <dbReference type="PROSITE-ProRule" id="PRU00023"/>
    </source>
</evidence>
<dbReference type="SMART" id="SM00248">
    <property type="entry name" value="ANK"/>
    <property type="match status" value="5"/>
</dbReference>
<dbReference type="SUPFAM" id="SSF48403">
    <property type="entry name" value="Ankyrin repeat"/>
    <property type="match status" value="1"/>
</dbReference>
<dbReference type="Gene3D" id="1.25.40.20">
    <property type="entry name" value="Ankyrin repeat-containing domain"/>
    <property type="match status" value="2"/>
</dbReference>
<evidence type="ECO:0000256" key="1">
    <source>
        <dbReference type="ARBA" id="ARBA00022737"/>
    </source>
</evidence>
<keyword evidence="1" id="KW-0677">Repeat</keyword>
<dbReference type="Proteomes" id="UP001246372">
    <property type="component" value="Unassembled WGS sequence"/>
</dbReference>
<keyword evidence="4" id="KW-0732">Signal</keyword>
<feature type="chain" id="PRO_5045489579" evidence="4">
    <location>
        <begin position="22"/>
        <end position="289"/>
    </location>
</feature>
<protein>
    <submittedName>
        <fullName evidence="5">Ankyrin repeat domain-containing protein</fullName>
    </submittedName>
</protein>
<dbReference type="InterPro" id="IPR036770">
    <property type="entry name" value="Ankyrin_rpt-contain_sf"/>
</dbReference>
<feature type="repeat" description="ANK" evidence="3">
    <location>
        <begin position="217"/>
        <end position="249"/>
    </location>
</feature>
<keyword evidence="2 3" id="KW-0040">ANK repeat</keyword>
<accession>A0ABU3P7V6</accession>
<reference evidence="5" key="1">
    <citation type="submission" date="2023-09" db="EMBL/GenBank/DDBJ databases">
        <title>Paucibacter sp. APW11 Genome sequencing and assembly.</title>
        <authorList>
            <person name="Kim I."/>
        </authorList>
    </citation>
    <scope>NUCLEOTIDE SEQUENCE</scope>
    <source>
        <strain evidence="5">APW11</strain>
    </source>
</reference>
<evidence type="ECO:0000313" key="5">
    <source>
        <dbReference type="EMBL" id="MDT8998643.1"/>
    </source>
</evidence>
<sequence>MLHKAAALLLAGLVSLGAARAQPPTPAELWQAAQTGDVDLIKRAAALGQDLWQRDADGYDALDYAIEREQPAAAQLLLEQALQRSVEGTAQQDYVTALLAGDVTPRPVAPAAAPALQAGLLRLLAHLGRTAAVRQLLGAGVAPDLGADSGYTALALAVRWQHAELVDVLLQAGANANTHTKSCYQSTPLMEASRHGNPRIVDALLRAGAAVNEGDRYGDHALNWASYFGQTAMARRLIEQGADLRRTGQTDDSPLEIANREGHAELAAVLRAAGAPARPGKDRLRSGKS</sequence>
<gene>
    <name evidence="5" type="ORF">RQP53_05090</name>
</gene>
<feature type="repeat" description="ANK" evidence="3">
    <location>
        <begin position="149"/>
        <end position="181"/>
    </location>
</feature>
<dbReference type="EMBL" id="JAVXZY010000001">
    <property type="protein sequence ID" value="MDT8998643.1"/>
    <property type="molecule type" value="Genomic_DNA"/>
</dbReference>
<dbReference type="Pfam" id="PF13637">
    <property type="entry name" value="Ank_4"/>
    <property type="match status" value="1"/>
</dbReference>
<dbReference type="Pfam" id="PF12796">
    <property type="entry name" value="Ank_2"/>
    <property type="match status" value="1"/>
</dbReference>
<evidence type="ECO:0000313" key="6">
    <source>
        <dbReference type="Proteomes" id="UP001246372"/>
    </source>
</evidence>
<proteinExistence type="predicted"/>
<dbReference type="PANTHER" id="PTHR24171">
    <property type="entry name" value="ANKYRIN REPEAT DOMAIN-CONTAINING PROTEIN 39-RELATED"/>
    <property type="match status" value="1"/>
</dbReference>
<dbReference type="RefSeq" id="WP_315649082.1">
    <property type="nucleotide sequence ID" value="NZ_JAVXZY010000001.1"/>
</dbReference>